<dbReference type="EMBL" id="QGMF01000747">
    <property type="protein sequence ID" value="TVY14173.1"/>
    <property type="molecule type" value="Genomic_DNA"/>
</dbReference>
<dbReference type="Gene3D" id="3.40.50.720">
    <property type="entry name" value="NAD(P)-binding Rossmann-like Domain"/>
    <property type="match status" value="1"/>
</dbReference>
<sequence>MALASMITQYWPPAPNFTEKDVGPQTGKVFIVSGGNQGVGLELIKMLYPTGATIYMASRSKERAEQAIKDITSKDSSHASNLKFLYLDLDNLATVRLAAKTFADQESHLHILWNNAGIGAVPAGSKTKQGTEAHMGVNVIAPLLFTQLLLPQLRAAAASSPKNSVRVVWTSSMLMENKAPPGGYNLQDIEKGGTTDTHMNYATSKAANWILAVEAGARWGGDGILSVCQNPGNLKTHIYHTQPRLMMFFVNALLHPPKKGAYTELFAGLSGDITEKEQGCYIIPWGRIQYPNPRKDIYDAMEKDKGKELWDWCDAQIKIYE</sequence>
<protein>
    <submittedName>
        <fullName evidence="4">Putative oxidoreductase</fullName>
    </submittedName>
</protein>
<comment type="similarity">
    <text evidence="1">Belongs to the short-chain dehydrogenases/reductases (SDR) family.</text>
</comment>
<keyword evidence="2" id="KW-0521">NADP</keyword>
<evidence type="ECO:0000256" key="2">
    <source>
        <dbReference type="ARBA" id="ARBA00022857"/>
    </source>
</evidence>
<dbReference type="OrthoDB" id="191139at2759"/>
<accession>A0A8T9B721</accession>
<proteinExistence type="inferred from homology"/>
<evidence type="ECO:0000256" key="1">
    <source>
        <dbReference type="ARBA" id="ARBA00006484"/>
    </source>
</evidence>
<dbReference type="SUPFAM" id="SSF51735">
    <property type="entry name" value="NAD(P)-binding Rossmann-fold domains"/>
    <property type="match status" value="1"/>
</dbReference>
<gene>
    <name evidence="4" type="ORF">LARI1_G008618</name>
</gene>
<dbReference type="Pfam" id="PF00106">
    <property type="entry name" value="adh_short"/>
    <property type="match status" value="1"/>
</dbReference>
<organism evidence="4 5">
    <name type="scientific">Lachnellula arida</name>
    <dbReference type="NCBI Taxonomy" id="1316785"/>
    <lineage>
        <taxon>Eukaryota</taxon>
        <taxon>Fungi</taxon>
        <taxon>Dikarya</taxon>
        <taxon>Ascomycota</taxon>
        <taxon>Pezizomycotina</taxon>
        <taxon>Leotiomycetes</taxon>
        <taxon>Helotiales</taxon>
        <taxon>Lachnaceae</taxon>
        <taxon>Lachnellula</taxon>
    </lineage>
</organism>
<dbReference type="InterPro" id="IPR002347">
    <property type="entry name" value="SDR_fam"/>
</dbReference>
<dbReference type="Proteomes" id="UP000469559">
    <property type="component" value="Unassembled WGS sequence"/>
</dbReference>
<dbReference type="GO" id="GO:0016491">
    <property type="term" value="F:oxidoreductase activity"/>
    <property type="evidence" value="ECO:0007669"/>
    <property type="project" value="UniProtKB-KW"/>
</dbReference>
<dbReference type="InterPro" id="IPR036291">
    <property type="entry name" value="NAD(P)-bd_dom_sf"/>
</dbReference>
<comment type="caution">
    <text evidence="4">The sequence shown here is derived from an EMBL/GenBank/DDBJ whole genome shotgun (WGS) entry which is preliminary data.</text>
</comment>
<keyword evidence="5" id="KW-1185">Reference proteome</keyword>
<keyword evidence="3" id="KW-0560">Oxidoreductase</keyword>
<reference evidence="4 5" key="1">
    <citation type="submission" date="2018-05" db="EMBL/GenBank/DDBJ databases">
        <title>Whole genome sequencing for identification of molecular markers to develop diagnostic detection tools for the regulated plant pathogen Lachnellula willkommii.</title>
        <authorList>
            <person name="Giroux E."/>
            <person name="Bilodeau G."/>
        </authorList>
    </citation>
    <scope>NUCLEOTIDE SEQUENCE [LARGE SCALE GENOMIC DNA]</scope>
    <source>
        <strain evidence="4 5">CBS 203.66</strain>
    </source>
</reference>
<evidence type="ECO:0000313" key="4">
    <source>
        <dbReference type="EMBL" id="TVY14173.1"/>
    </source>
</evidence>
<evidence type="ECO:0000313" key="5">
    <source>
        <dbReference type="Proteomes" id="UP000469559"/>
    </source>
</evidence>
<evidence type="ECO:0000256" key="3">
    <source>
        <dbReference type="ARBA" id="ARBA00023002"/>
    </source>
</evidence>
<dbReference type="AlphaFoldDB" id="A0A8T9B721"/>
<name>A0A8T9B721_9HELO</name>
<dbReference type="PANTHER" id="PTHR24320">
    <property type="entry name" value="RETINOL DEHYDROGENASE"/>
    <property type="match status" value="1"/>
</dbReference>
<dbReference type="PANTHER" id="PTHR24320:SF236">
    <property type="entry name" value="SHORT-CHAIN DEHYDROGENASE-RELATED"/>
    <property type="match status" value="1"/>
</dbReference>